<evidence type="ECO:0000256" key="1">
    <source>
        <dbReference type="ARBA" id="ARBA00004651"/>
    </source>
</evidence>
<dbReference type="InterPro" id="IPR038731">
    <property type="entry name" value="RgtA/B/C-like"/>
</dbReference>
<comment type="subcellular location">
    <subcellularLocation>
        <location evidence="1">Cell membrane</location>
        <topology evidence="1">Multi-pass membrane protein</topology>
    </subcellularLocation>
</comment>
<feature type="domain" description="Putative mannosyltransferase YkcA/B-like C-terminal" evidence="11">
    <location>
        <begin position="595"/>
        <end position="678"/>
    </location>
</feature>
<dbReference type="GO" id="GO:0010041">
    <property type="term" value="P:response to iron(III) ion"/>
    <property type="evidence" value="ECO:0007669"/>
    <property type="project" value="TreeGrafter"/>
</dbReference>
<keyword evidence="2" id="KW-1003">Cell membrane</keyword>
<evidence type="ECO:0008006" key="14">
    <source>
        <dbReference type="Google" id="ProtNLM"/>
    </source>
</evidence>
<keyword evidence="3" id="KW-0328">Glycosyltransferase</keyword>
<feature type="transmembrane region" description="Helical" evidence="9">
    <location>
        <begin position="368"/>
        <end position="386"/>
    </location>
</feature>
<dbReference type="AlphaFoldDB" id="A0A9W6KTJ4"/>
<feature type="transmembrane region" description="Helical" evidence="9">
    <location>
        <begin position="130"/>
        <end position="150"/>
    </location>
</feature>
<feature type="transmembrane region" description="Helical" evidence="9">
    <location>
        <begin position="103"/>
        <end position="124"/>
    </location>
</feature>
<proteinExistence type="predicted"/>
<evidence type="ECO:0000256" key="3">
    <source>
        <dbReference type="ARBA" id="ARBA00022676"/>
    </source>
</evidence>
<sequence>MTTTTLPRPAVAPPPAPPAARPVWQRPALAALLLLTGVLYLWRLSDSGYANSFYAAAVQAGTQSWKALLFGSLDAGNVITVDKPPASLWIMGLSGRIFGFNSWSLLVPQALEGVAAVALLYATVKRHVGAAAGLLAGAALALTPVAVLMFRFDNPDALLTLLLVAGAYCTTRAVERAAPGWLALAATALGFAFLTKMLQGLLVLPGFALAYLIAAPTTLGRRLLHLLSAGAALVVSAGWFVALVALWPASSRPYIGGSTDNSLLELALGYNGLGRILGGDGNRGGGGGGGFQNVGFGGATGITRLFGDSMGTEISWLLPAALVALIAGLWFTRRAPRTDTARAALIVWGGWLLVSGLVFSYMSGTIHPYYTVALAPAIAALVAIAGRELWRARAALPARLVLAALVFVTAAWDFTLLSRDATWTPWLRWTILATGGAAAVALASLPPSPRSPLPWHKRAGAAVALAALLSAFAGTTAWAVSTAGQPHTGSIPTSGPTSSSMGGAFGGLPGGGAGAGSGFAGGGSADTSTGSGTGPGTAGGGAGTGTGSAGAGTGSAGTGSAGTGSAGTGTGSAGAGSGFAGGGGGRSAADSELIALLKSSTTQWAAATTGDQTAAELELATGKSVIAIGGWDGSDPAPTLAQFKTWVSEGRIAYYVPGNRGGGGMGGGNDIASWVAANYTATTAGNTTVYKLTP</sequence>
<feature type="compositionally biased region" description="Gly residues" evidence="8">
    <location>
        <begin position="531"/>
        <end position="571"/>
    </location>
</feature>
<evidence type="ECO:0000313" key="12">
    <source>
        <dbReference type="EMBL" id="GLL06937.1"/>
    </source>
</evidence>
<evidence type="ECO:0000256" key="7">
    <source>
        <dbReference type="ARBA" id="ARBA00023136"/>
    </source>
</evidence>
<gene>
    <name evidence="12" type="ORF">GCM10017581_086870</name>
</gene>
<name>A0A9W6KTJ4_9ACTN</name>
<reference evidence="12" key="2">
    <citation type="submission" date="2023-01" db="EMBL/GenBank/DDBJ databases">
        <authorList>
            <person name="Sun Q."/>
            <person name="Evtushenko L."/>
        </authorList>
    </citation>
    <scope>NUCLEOTIDE SEQUENCE</scope>
    <source>
        <strain evidence="12">VKM Ac-1321</strain>
    </source>
</reference>
<evidence type="ECO:0000259" key="11">
    <source>
        <dbReference type="Pfam" id="PF24878"/>
    </source>
</evidence>
<dbReference type="GO" id="GO:0009103">
    <property type="term" value="P:lipopolysaccharide biosynthetic process"/>
    <property type="evidence" value="ECO:0007669"/>
    <property type="project" value="UniProtKB-ARBA"/>
</dbReference>
<feature type="compositionally biased region" description="Pro residues" evidence="8">
    <location>
        <begin position="10"/>
        <end position="20"/>
    </location>
</feature>
<protein>
    <recommendedName>
        <fullName evidence="14">4-amino-4-deoxy-L-arabinose transferase-like glycosyltransferase</fullName>
    </recommendedName>
</protein>
<feature type="transmembrane region" description="Helical" evidence="9">
    <location>
        <begin position="398"/>
        <end position="417"/>
    </location>
</feature>
<comment type="caution">
    <text evidence="12">The sequence shown here is derived from an EMBL/GenBank/DDBJ whole genome shotgun (WGS) entry which is preliminary data.</text>
</comment>
<feature type="region of interest" description="Disordered" evidence="8">
    <location>
        <begin position="484"/>
        <end position="571"/>
    </location>
</feature>
<dbReference type="PANTHER" id="PTHR33908">
    <property type="entry name" value="MANNOSYLTRANSFERASE YKCB-RELATED"/>
    <property type="match status" value="1"/>
</dbReference>
<keyword evidence="13" id="KW-1185">Reference proteome</keyword>
<dbReference type="PANTHER" id="PTHR33908:SF3">
    <property type="entry name" value="UNDECAPRENYL PHOSPHATE-ALPHA-4-AMINO-4-DEOXY-L-ARABINOSE ARABINOSYL TRANSFERASE"/>
    <property type="match status" value="1"/>
</dbReference>
<feature type="transmembrane region" description="Helical" evidence="9">
    <location>
        <begin position="23"/>
        <end position="42"/>
    </location>
</feature>
<evidence type="ECO:0000256" key="5">
    <source>
        <dbReference type="ARBA" id="ARBA00022692"/>
    </source>
</evidence>
<dbReference type="InterPro" id="IPR056785">
    <property type="entry name" value="YkcA/B-like_C"/>
</dbReference>
<feature type="transmembrane region" description="Helical" evidence="9">
    <location>
        <begin position="314"/>
        <end position="331"/>
    </location>
</feature>
<evidence type="ECO:0000256" key="9">
    <source>
        <dbReference type="SAM" id="Phobius"/>
    </source>
</evidence>
<dbReference type="InterPro" id="IPR050297">
    <property type="entry name" value="LipidA_mod_glycosyltrf_83"/>
</dbReference>
<evidence type="ECO:0000256" key="6">
    <source>
        <dbReference type="ARBA" id="ARBA00022989"/>
    </source>
</evidence>
<feature type="domain" description="Glycosyltransferase RgtA/B/C/D-like" evidence="10">
    <location>
        <begin position="82"/>
        <end position="237"/>
    </location>
</feature>
<keyword evidence="4" id="KW-0808">Transferase</keyword>
<organism evidence="12 13">
    <name type="scientific">Dactylosporangium matsuzakiense</name>
    <dbReference type="NCBI Taxonomy" id="53360"/>
    <lineage>
        <taxon>Bacteria</taxon>
        <taxon>Bacillati</taxon>
        <taxon>Actinomycetota</taxon>
        <taxon>Actinomycetes</taxon>
        <taxon>Micromonosporales</taxon>
        <taxon>Micromonosporaceae</taxon>
        <taxon>Dactylosporangium</taxon>
    </lineage>
</organism>
<evidence type="ECO:0000256" key="2">
    <source>
        <dbReference type="ARBA" id="ARBA00022475"/>
    </source>
</evidence>
<evidence type="ECO:0000256" key="4">
    <source>
        <dbReference type="ARBA" id="ARBA00022679"/>
    </source>
</evidence>
<evidence type="ECO:0000313" key="13">
    <source>
        <dbReference type="Proteomes" id="UP001143480"/>
    </source>
</evidence>
<dbReference type="RefSeq" id="WP_261959353.1">
    <property type="nucleotide sequence ID" value="NZ_BAAAXA010000001.1"/>
</dbReference>
<feature type="region of interest" description="Disordered" evidence="8">
    <location>
        <begin position="1"/>
        <end position="20"/>
    </location>
</feature>
<keyword evidence="6 9" id="KW-1133">Transmembrane helix</keyword>
<feature type="transmembrane region" description="Helical" evidence="9">
    <location>
        <begin position="181"/>
        <end position="214"/>
    </location>
</feature>
<keyword evidence="7 9" id="KW-0472">Membrane</keyword>
<dbReference type="GO" id="GO:0005886">
    <property type="term" value="C:plasma membrane"/>
    <property type="evidence" value="ECO:0007669"/>
    <property type="project" value="UniProtKB-SubCell"/>
</dbReference>
<reference evidence="12" key="1">
    <citation type="journal article" date="2014" name="Int. J. Syst. Evol. Microbiol.">
        <title>Complete genome sequence of Corynebacterium casei LMG S-19264T (=DSM 44701T), isolated from a smear-ripened cheese.</title>
        <authorList>
            <consortium name="US DOE Joint Genome Institute (JGI-PGF)"/>
            <person name="Walter F."/>
            <person name="Albersmeier A."/>
            <person name="Kalinowski J."/>
            <person name="Ruckert C."/>
        </authorList>
    </citation>
    <scope>NUCLEOTIDE SEQUENCE</scope>
    <source>
        <strain evidence="12">VKM Ac-1321</strain>
    </source>
</reference>
<dbReference type="GO" id="GO:0016763">
    <property type="term" value="F:pentosyltransferase activity"/>
    <property type="evidence" value="ECO:0007669"/>
    <property type="project" value="TreeGrafter"/>
</dbReference>
<evidence type="ECO:0000259" key="10">
    <source>
        <dbReference type="Pfam" id="PF13231"/>
    </source>
</evidence>
<evidence type="ECO:0000256" key="8">
    <source>
        <dbReference type="SAM" id="MobiDB-lite"/>
    </source>
</evidence>
<dbReference type="EMBL" id="BSFP01000082">
    <property type="protein sequence ID" value="GLL06937.1"/>
    <property type="molecule type" value="Genomic_DNA"/>
</dbReference>
<feature type="compositionally biased region" description="Gly residues" evidence="8">
    <location>
        <begin position="503"/>
        <end position="524"/>
    </location>
</feature>
<feature type="transmembrane region" description="Helical" evidence="9">
    <location>
        <begin position="429"/>
        <end position="447"/>
    </location>
</feature>
<feature type="compositionally biased region" description="Low complexity" evidence="8">
    <location>
        <begin position="486"/>
        <end position="502"/>
    </location>
</feature>
<feature type="transmembrane region" description="Helical" evidence="9">
    <location>
        <begin position="459"/>
        <end position="480"/>
    </location>
</feature>
<dbReference type="Pfam" id="PF13231">
    <property type="entry name" value="PMT_2"/>
    <property type="match status" value="1"/>
</dbReference>
<keyword evidence="5 9" id="KW-0812">Transmembrane</keyword>
<accession>A0A9W6KTJ4</accession>
<dbReference type="Proteomes" id="UP001143480">
    <property type="component" value="Unassembled WGS sequence"/>
</dbReference>
<feature type="transmembrane region" description="Helical" evidence="9">
    <location>
        <begin position="226"/>
        <end position="247"/>
    </location>
</feature>
<dbReference type="Pfam" id="PF24878">
    <property type="entry name" value="YkcB_C"/>
    <property type="match status" value="1"/>
</dbReference>
<feature type="transmembrane region" description="Helical" evidence="9">
    <location>
        <begin position="343"/>
        <end position="362"/>
    </location>
</feature>